<gene>
    <name evidence="2" type="ORF">C9374_008879</name>
</gene>
<feature type="compositionally biased region" description="Low complexity" evidence="1">
    <location>
        <begin position="190"/>
        <end position="199"/>
    </location>
</feature>
<feature type="region of interest" description="Disordered" evidence="1">
    <location>
        <begin position="135"/>
        <end position="199"/>
    </location>
</feature>
<name>A0AA88GHW5_NAELO</name>
<organism evidence="2 3">
    <name type="scientific">Naegleria lovaniensis</name>
    <name type="common">Amoeba</name>
    <dbReference type="NCBI Taxonomy" id="51637"/>
    <lineage>
        <taxon>Eukaryota</taxon>
        <taxon>Discoba</taxon>
        <taxon>Heterolobosea</taxon>
        <taxon>Tetramitia</taxon>
        <taxon>Eutetramitia</taxon>
        <taxon>Vahlkampfiidae</taxon>
        <taxon>Naegleria</taxon>
    </lineage>
</organism>
<dbReference type="EMBL" id="PYSW02000036">
    <property type="protein sequence ID" value="KAG2377794.1"/>
    <property type="molecule type" value="Genomic_DNA"/>
</dbReference>
<feature type="compositionally biased region" description="Polar residues" evidence="1">
    <location>
        <begin position="82"/>
        <end position="96"/>
    </location>
</feature>
<sequence>MQSAKLQTGYTTRKNTTTQSNILNTIHSTMSTTTTLSPNFQQLMLEMINACAMNDPNAFLNSYQALQQQFQSCPQQSSQTSEKQCPSSESKITFVQDSEDKKSTKKVSKRYTKLRKQLKSCENFKDNYFVFSTTTQTTKDSGKKKRNAAKKRSKENDSSSTSGSDHEESSRVTSDSKKRKVTEISNQNNSSDTSSAVLDSSTEQQYQQLMNSWITLQQFMQSSTTETTCETNPSCEIIEEQAVPNFFSSHDISESSEFDSIFNNPTDFEFSSSSLIDLPETSDFSELFSEFL</sequence>
<proteinExistence type="predicted"/>
<feature type="region of interest" description="Disordered" evidence="1">
    <location>
        <begin position="77"/>
        <end position="109"/>
    </location>
</feature>
<keyword evidence="3" id="KW-1185">Reference proteome</keyword>
<evidence type="ECO:0000313" key="2">
    <source>
        <dbReference type="EMBL" id="KAG2377794.1"/>
    </source>
</evidence>
<comment type="caution">
    <text evidence="2">The sequence shown here is derived from an EMBL/GenBank/DDBJ whole genome shotgun (WGS) entry which is preliminary data.</text>
</comment>
<reference evidence="2 3" key="1">
    <citation type="journal article" date="2018" name="BMC Genomics">
        <title>The genome of Naegleria lovaniensis, the basis for a comparative approach to unravel pathogenicity factors of the human pathogenic amoeba N. fowleri.</title>
        <authorList>
            <person name="Liechti N."/>
            <person name="Schurch N."/>
            <person name="Bruggmann R."/>
            <person name="Wittwer M."/>
        </authorList>
    </citation>
    <scope>NUCLEOTIDE SEQUENCE [LARGE SCALE GENOMIC DNA]</scope>
    <source>
        <strain evidence="2 3">ATCC 30569</strain>
    </source>
</reference>
<dbReference type="GeneID" id="68101333"/>
<feature type="compositionally biased region" description="Basic residues" evidence="1">
    <location>
        <begin position="142"/>
        <end position="153"/>
    </location>
</feature>
<dbReference type="AlphaFoldDB" id="A0AA88GHW5"/>
<evidence type="ECO:0000256" key="1">
    <source>
        <dbReference type="SAM" id="MobiDB-lite"/>
    </source>
</evidence>
<dbReference type="RefSeq" id="XP_044545056.1">
    <property type="nucleotide sequence ID" value="XM_044699003.1"/>
</dbReference>
<evidence type="ECO:0000313" key="3">
    <source>
        <dbReference type="Proteomes" id="UP000816034"/>
    </source>
</evidence>
<dbReference type="Proteomes" id="UP000816034">
    <property type="component" value="Unassembled WGS sequence"/>
</dbReference>
<feature type="compositionally biased region" description="Basic and acidic residues" evidence="1">
    <location>
        <begin position="164"/>
        <end position="176"/>
    </location>
</feature>
<protein>
    <submittedName>
        <fullName evidence="2">Uncharacterized protein</fullName>
    </submittedName>
</protein>
<accession>A0AA88GHW5</accession>